<sequence length="124" mass="12874">MASPCVQRCEAKGDLCLGCGRTLSEIGRWSTMTEAEQLAIMATLTTRGLASPSPVVAVMPAPDDQPQSTHVCPGCGEPAYCAVSAGKGISECWCSQLPALPMSDAPVCWCEACLSKAILAETPV</sequence>
<proteinExistence type="predicted"/>
<protein>
    <recommendedName>
        <fullName evidence="3">DUF1289 domain-containing protein</fullName>
    </recommendedName>
</protein>
<evidence type="ECO:0000313" key="2">
    <source>
        <dbReference type="Proteomes" id="UP000013526"/>
    </source>
</evidence>
<organism evidence="1 2">
    <name type="scientific">Aeromonas molluscorum 848</name>
    <dbReference type="NCBI Taxonomy" id="1268236"/>
    <lineage>
        <taxon>Bacteria</taxon>
        <taxon>Pseudomonadati</taxon>
        <taxon>Pseudomonadota</taxon>
        <taxon>Gammaproteobacteria</taxon>
        <taxon>Aeromonadales</taxon>
        <taxon>Aeromonadaceae</taxon>
        <taxon>Aeromonas</taxon>
    </lineage>
</organism>
<evidence type="ECO:0000313" key="1">
    <source>
        <dbReference type="EMBL" id="EOD54179.1"/>
    </source>
</evidence>
<name>R1H6T5_9GAMM</name>
<dbReference type="RefSeq" id="WP_005906120.1">
    <property type="nucleotide sequence ID" value="NZ_AQGQ01000128.1"/>
</dbReference>
<dbReference type="PATRIC" id="fig|1268236.3.peg.3091"/>
<comment type="caution">
    <text evidence="1">The sequence shown here is derived from an EMBL/GenBank/DDBJ whole genome shotgun (WGS) entry which is preliminary data.</text>
</comment>
<dbReference type="OrthoDB" id="8911262at2"/>
<dbReference type="Pfam" id="PF06945">
    <property type="entry name" value="DUF1289"/>
    <property type="match status" value="1"/>
</dbReference>
<dbReference type="EMBL" id="AQGQ01000128">
    <property type="protein sequence ID" value="EOD54179.1"/>
    <property type="molecule type" value="Genomic_DNA"/>
</dbReference>
<accession>R1H6T5</accession>
<dbReference type="AlphaFoldDB" id="R1H6T5"/>
<keyword evidence="2" id="KW-1185">Reference proteome</keyword>
<evidence type="ECO:0008006" key="3">
    <source>
        <dbReference type="Google" id="ProtNLM"/>
    </source>
</evidence>
<gene>
    <name evidence="1" type="ORF">G113_15753</name>
</gene>
<reference evidence="1 2" key="1">
    <citation type="journal article" date="2013" name="Genome Announc.">
        <title>Draft Genome Sequence of Aeromonas molluscorum Strain 848TT, Isolated from Bivalve Molluscs.</title>
        <authorList>
            <person name="Spataro N."/>
            <person name="Farfan M."/>
            <person name="Albarral V."/>
            <person name="Sanglas A."/>
            <person name="Loren J.G."/>
            <person name="Fuste M.C."/>
            <person name="Bosch E."/>
        </authorList>
    </citation>
    <scope>NUCLEOTIDE SEQUENCE [LARGE SCALE GENOMIC DNA]</scope>
    <source>
        <strain evidence="1 2">848</strain>
    </source>
</reference>
<dbReference type="InterPro" id="IPR010710">
    <property type="entry name" value="DUF1289"/>
</dbReference>
<dbReference type="Proteomes" id="UP000013526">
    <property type="component" value="Unassembled WGS sequence"/>
</dbReference>